<sequence length="333" mass="36984">MNIFKIITAKCIQMIVVLLVLSTITFLLMKLSPGNPVDKILHLDTAQVSNTQIKATEDKLGLNDSIFIQWWHWINQILHLDLGVSYQTNEPVTQEITNYAPPTLIITLGTLVVSIIISLPLGILAAIHYHRPIDKIIRIGTSLLVSLPAFFIGILLLYIFDLKLNILPPASDGQFVSYILPILTMSIGMCAYLIRLIRSNLLDLYQSPIVQVSRLRGMSEHYILFHDLLKPALLPTIPLIGLSVGSLVGGTVVIENLFEIPGLGAFLVDSIRSRDYPVIQGVVLFIGTLVIIINTLADLLSVMLDPKQRLASHRNTKKSSQGYEQKEATPHEN</sequence>
<dbReference type="GO" id="GO:0015099">
    <property type="term" value="F:nickel cation transmembrane transporter activity"/>
    <property type="evidence" value="ECO:0007669"/>
    <property type="project" value="InterPro"/>
</dbReference>
<evidence type="ECO:0000256" key="9">
    <source>
        <dbReference type="ARBA" id="ARBA00023136"/>
    </source>
</evidence>
<reference evidence="16" key="1">
    <citation type="submission" date="2023-07" db="EMBL/GenBank/DDBJ databases">
        <title>Genome content predicts the carbon catabolic preferences of heterotrophic bacteria.</title>
        <authorList>
            <person name="Gralka M."/>
        </authorList>
    </citation>
    <scope>NUCLEOTIDE SEQUENCE</scope>
    <source>
        <strain evidence="16">E2R20</strain>
    </source>
</reference>
<comment type="subunit">
    <text evidence="11">The complex is composed of two ATP-binding proteins (NikD and NikE), two transmembrane proteins (NikB and NikC) and a solute-binding protein (NikA).</text>
</comment>
<evidence type="ECO:0000256" key="2">
    <source>
        <dbReference type="ARBA" id="ARBA00022448"/>
    </source>
</evidence>
<dbReference type="RefSeq" id="WP_017636982.1">
    <property type="nucleotide sequence ID" value="NZ_JAUOQO010000005.1"/>
</dbReference>
<evidence type="ECO:0000256" key="6">
    <source>
        <dbReference type="ARBA" id="ARBA00022989"/>
    </source>
</evidence>
<dbReference type="InterPro" id="IPR035906">
    <property type="entry name" value="MetI-like_sf"/>
</dbReference>
<dbReference type="Pfam" id="PF00528">
    <property type="entry name" value="BPD_transp_1"/>
    <property type="match status" value="1"/>
</dbReference>
<keyword evidence="9 13" id="KW-0472">Membrane</keyword>
<feature type="transmembrane region" description="Helical" evidence="13">
    <location>
        <begin position="104"/>
        <end position="127"/>
    </location>
</feature>
<feature type="domain" description="ABC transmembrane type-1" evidence="15">
    <location>
        <begin position="100"/>
        <end position="301"/>
    </location>
</feature>
<evidence type="ECO:0000256" key="8">
    <source>
        <dbReference type="ARBA" id="ARBA00023112"/>
    </source>
</evidence>
<keyword evidence="6 13" id="KW-1133">Transmembrane helix</keyword>
<feature type="compositionally biased region" description="Basic and acidic residues" evidence="14">
    <location>
        <begin position="324"/>
        <end position="333"/>
    </location>
</feature>
<dbReference type="GeneID" id="72470470"/>
<evidence type="ECO:0000256" key="12">
    <source>
        <dbReference type="ARBA" id="ARBA00044774"/>
    </source>
</evidence>
<dbReference type="GO" id="GO:0005886">
    <property type="term" value="C:plasma membrane"/>
    <property type="evidence" value="ECO:0007669"/>
    <property type="project" value="UniProtKB-SubCell"/>
</dbReference>
<dbReference type="Gene3D" id="1.10.3720.10">
    <property type="entry name" value="MetI-like"/>
    <property type="match status" value="1"/>
</dbReference>
<keyword evidence="7" id="KW-0406">Ion transport</keyword>
<accession>A0AAW7YT15</accession>
<dbReference type="InterPro" id="IPR045621">
    <property type="entry name" value="BPD_transp_1_N"/>
</dbReference>
<comment type="subcellular location">
    <subcellularLocation>
        <location evidence="1 13">Cell membrane</location>
        <topology evidence="1 13">Multi-pass membrane protein</topology>
    </subcellularLocation>
</comment>
<protein>
    <recommendedName>
        <fullName evidence="12">Nickel import system permease protein NikB</fullName>
    </recommendedName>
</protein>
<comment type="similarity">
    <text evidence="10">Belongs to the binding-protein-dependent transport system permease family. OppBC subfamily.</text>
</comment>
<dbReference type="PANTHER" id="PTHR43163:SF6">
    <property type="entry name" value="DIPEPTIDE TRANSPORT SYSTEM PERMEASE PROTEIN DPPB-RELATED"/>
    <property type="match status" value="1"/>
</dbReference>
<feature type="transmembrane region" description="Helical" evidence="13">
    <location>
        <begin position="12"/>
        <end position="29"/>
    </location>
</feature>
<evidence type="ECO:0000259" key="15">
    <source>
        <dbReference type="PROSITE" id="PS50928"/>
    </source>
</evidence>
<evidence type="ECO:0000313" key="17">
    <source>
        <dbReference type="Proteomes" id="UP001170310"/>
    </source>
</evidence>
<dbReference type="Proteomes" id="UP001170310">
    <property type="component" value="Unassembled WGS sequence"/>
</dbReference>
<evidence type="ECO:0000256" key="4">
    <source>
        <dbReference type="ARBA" id="ARBA00022596"/>
    </source>
</evidence>
<feature type="region of interest" description="Disordered" evidence="14">
    <location>
        <begin position="311"/>
        <end position="333"/>
    </location>
</feature>
<keyword evidence="5 13" id="KW-0812">Transmembrane</keyword>
<keyword evidence="2 13" id="KW-0813">Transport</keyword>
<evidence type="ECO:0000256" key="11">
    <source>
        <dbReference type="ARBA" id="ARBA00038669"/>
    </source>
</evidence>
<dbReference type="PROSITE" id="PS50928">
    <property type="entry name" value="ABC_TM1"/>
    <property type="match status" value="1"/>
</dbReference>
<organism evidence="16 17">
    <name type="scientific">Staphylococcus pasteuri_A</name>
    <dbReference type="NCBI Taxonomy" id="3062664"/>
    <lineage>
        <taxon>Bacteria</taxon>
        <taxon>Bacillati</taxon>
        <taxon>Bacillota</taxon>
        <taxon>Bacilli</taxon>
        <taxon>Bacillales</taxon>
        <taxon>Staphylococcaceae</taxon>
        <taxon>Staphylococcus</taxon>
    </lineage>
</organism>
<keyword evidence="4" id="KW-0533">Nickel</keyword>
<dbReference type="PANTHER" id="PTHR43163">
    <property type="entry name" value="DIPEPTIDE TRANSPORT SYSTEM PERMEASE PROTEIN DPPB-RELATED"/>
    <property type="match status" value="1"/>
</dbReference>
<dbReference type="InterPro" id="IPR050045">
    <property type="entry name" value="Opp2B"/>
</dbReference>
<evidence type="ECO:0000256" key="7">
    <source>
        <dbReference type="ARBA" id="ARBA00023065"/>
    </source>
</evidence>
<evidence type="ECO:0000256" key="14">
    <source>
        <dbReference type="SAM" id="MobiDB-lite"/>
    </source>
</evidence>
<keyword evidence="8" id="KW-0921">Nickel transport</keyword>
<dbReference type="AlphaFoldDB" id="A0AAW7YT15"/>
<evidence type="ECO:0000313" key="16">
    <source>
        <dbReference type="EMBL" id="MDO6573821.1"/>
    </source>
</evidence>
<dbReference type="NCBIfam" id="NF045470">
    <property type="entry name" value="Opp2B"/>
    <property type="match status" value="1"/>
</dbReference>
<evidence type="ECO:0000256" key="3">
    <source>
        <dbReference type="ARBA" id="ARBA00022475"/>
    </source>
</evidence>
<dbReference type="CDD" id="cd06261">
    <property type="entry name" value="TM_PBP2"/>
    <property type="match status" value="1"/>
</dbReference>
<evidence type="ECO:0000256" key="5">
    <source>
        <dbReference type="ARBA" id="ARBA00022692"/>
    </source>
</evidence>
<feature type="transmembrane region" description="Helical" evidence="13">
    <location>
        <begin position="278"/>
        <end position="304"/>
    </location>
</feature>
<gene>
    <name evidence="16" type="ORF">Q4528_06600</name>
</gene>
<evidence type="ECO:0000256" key="13">
    <source>
        <dbReference type="RuleBase" id="RU363032"/>
    </source>
</evidence>
<comment type="caution">
    <text evidence="16">The sequence shown here is derived from an EMBL/GenBank/DDBJ whole genome shotgun (WGS) entry which is preliminary data.</text>
</comment>
<feature type="transmembrane region" description="Helical" evidence="13">
    <location>
        <begin position="175"/>
        <end position="194"/>
    </location>
</feature>
<evidence type="ECO:0000256" key="10">
    <source>
        <dbReference type="ARBA" id="ARBA00024202"/>
    </source>
</evidence>
<proteinExistence type="inferred from homology"/>
<feature type="transmembrane region" description="Helical" evidence="13">
    <location>
        <begin position="232"/>
        <end position="258"/>
    </location>
</feature>
<dbReference type="InterPro" id="IPR000515">
    <property type="entry name" value="MetI-like"/>
</dbReference>
<feature type="transmembrane region" description="Helical" evidence="13">
    <location>
        <begin position="139"/>
        <end position="160"/>
    </location>
</feature>
<name>A0AAW7YT15_9STAP</name>
<keyword evidence="3" id="KW-1003">Cell membrane</keyword>
<evidence type="ECO:0000256" key="1">
    <source>
        <dbReference type="ARBA" id="ARBA00004651"/>
    </source>
</evidence>
<dbReference type="SUPFAM" id="SSF161098">
    <property type="entry name" value="MetI-like"/>
    <property type="match status" value="1"/>
</dbReference>
<dbReference type="Pfam" id="PF19300">
    <property type="entry name" value="BPD_transp_1_N"/>
    <property type="match status" value="1"/>
</dbReference>
<dbReference type="EMBL" id="JAUOQO010000005">
    <property type="protein sequence ID" value="MDO6573821.1"/>
    <property type="molecule type" value="Genomic_DNA"/>
</dbReference>
<keyword evidence="17" id="KW-1185">Reference proteome</keyword>